<dbReference type="AlphaFoldDB" id="A0A0C9V9U2"/>
<dbReference type="CDD" id="cd00882">
    <property type="entry name" value="Ras_like_GTPase"/>
    <property type="match status" value="1"/>
</dbReference>
<protein>
    <recommendedName>
        <fullName evidence="3">G domain-containing protein</fullName>
    </recommendedName>
</protein>
<proteinExistence type="predicted"/>
<name>A0A0C9V9U2_SPHS4</name>
<reference evidence="1 2" key="1">
    <citation type="submission" date="2014-06" db="EMBL/GenBank/DDBJ databases">
        <title>Evolutionary Origins and Diversification of the Mycorrhizal Mutualists.</title>
        <authorList>
            <consortium name="DOE Joint Genome Institute"/>
            <consortium name="Mycorrhizal Genomics Consortium"/>
            <person name="Kohler A."/>
            <person name="Kuo A."/>
            <person name="Nagy L.G."/>
            <person name="Floudas D."/>
            <person name="Copeland A."/>
            <person name="Barry K.W."/>
            <person name="Cichocki N."/>
            <person name="Veneault-Fourrey C."/>
            <person name="LaButti K."/>
            <person name="Lindquist E.A."/>
            <person name="Lipzen A."/>
            <person name="Lundell T."/>
            <person name="Morin E."/>
            <person name="Murat C."/>
            <person name="Riley R."/>
            <person name="Ohm R."/>
            <person name="Sun H."/>
            <person name="Tunlid A."/>
            <person name="Henrissat B."/>
            <person name="Grigoriev I.V."/>
            <person name="Hibbett D.S."/>
            <person name="Martin F."/>
        </authorList>
    </citation>
    <scope>NUCLEOTIDE SEQUENCE [LARGE SCALE GENOMIC DNA]</scope>
    <source>
        <strain evidence="1 2">SS14</strain>
    </source>
</reference>
<keyword evidence="2" id="KW-1185">Reference proteome</keyword>
<dbReference type="SUPFAM" id="SSF52540">
    <property type="entry name" value="P-loop containing nucleoside triphosphate hydrolases"/>
    <property type="match status" value="1"/>
</dbReference>
<evidence type="ECO:0008006" key="3">
    <source>
        <dbReference type="Google" id="ProtNLM"/>
    </source>
</evidence>
<sequence length="281" mass="31614">MAGNDTSFDVHTADSDDLEFWRSRKLRFRVLILGRANAGKTTILERIAGASIGEAEVWRYGKRRRGQIVKGQRDRGLHNVKDEIRFPSRPGFVFHDSRGFEAGSSEELDRARRFVEDSSAATSLGDQLHAIWMCLPLDEARELFDTEKEVFSWARGRIPLLVIFTKRDGAVNKVTSQIISTASESASGRAFRRKARINAEITVTTHIKEREKELRQLGQVHSAIAFLTTSDMTELTDASESASANLIKATEEGLAGPKLKIVLSLVWGRNVLNNGFWCFFW</sequence>
<gene>
    <name evidence="1" type="ORF">M422DRAFT_263735</name>
</gene>
<dbReference type="EMBL" id="KN837202">
    <property type="protein sequence ID" value="KIJ34240.1"/>
    <property type="molecule type" value="Genomic_DNA"/>
</dbReference>
<evidence type="ECO:0000313" key="1">
    <source>
        <dbReference type="EMBL" id="KIJ34240.1"/>
    </source>
</evidence>
<evidence type="ECO:0000313" key="2">
    <source>
        <dbReference type="Proteomes" id="UP000054279"/>
    </source>
</evidence>
<dbReference type="Proteomes" id="UP000054279">
    <property type="component" value="Unassembled WGS sequence"/>
</dbReference>
<dbReference type="HOGENOM" id="CLU_023805_0_0_1"/>
<organism evidence="1 2">
    <name type="scientific">Sphaerobolus stellatus (strain SS14)</name>
    <dbReference type="NCBI Taxonomy" id="990650"/>
    <lineage>
        <taxon>Eukaryota</taxon>
        <taxon>Fungi</taxon>
        <taxon>Dikarya</taxon>
        <taxon>Basidiomycota</taxon>
        <taxon>Agaricomycotina</taxon>
        <taxon>Agaricomycetes</taxon>
        <taxon>Phallomycetidae</taxon>
        <taxon>Geastrales</taxon>
        <taxon>Sphaerobolaceae</taxon>
        <taxon>Sphaerobolus</taxon>
    </lineage>
</organism>
<dbReference type="InterPro" id="IPR027417">
    <property type="entry name" value="P-loop_NTPase"/>
</dbReference>
<dbReference type="OrthoDB" id="59699at2759"/>
<accession>A0A0C9V9U2</accession>
<dbReference type="Gene3D" id="3.40.50.300">
    <property type="entry name" value="P-loop containing nucleotide triphosphate hydrolases"/>
    <property type="match status" value="1"/>
</dbReference>